<evidence type="ECO:0000313" key="2">
    <source>
        <dbReference type="EMBL" id="GAA1147700.1"/>
    </source>
</evidence>
<name>A0ABN1UER5_9ACTN</name>
<sequence length="165" mass="18484">MNEVTAHERIMAEAERIIALGECSESVAPYEVNQPTIGTWLDAMGYENERFRNGEAPPSMAQVWTMPGLGRRRPDDDPLSRMMEVLTAEGYTAVLGTNCEQTYERYLKVGEHLRVTTALDSVAGPKSTAMGEGYFVTSRNTWYVGPEKVATMLFRVLKFIPKEKA</sequence>
<dbReference type="EMBL" id="BAAAJE010000014">
    <property type="protein sequence ID" value="GAA1147700.1"/>
    <property type="molecule type" value="Genomic_DNA"/>
</dbReference>
<reference evidence="2 3" key="1">
    <citation type="journal article" date="2019" name="Int. J. Syst. Evol. Microbiol.">
        <title>The Global Catalogue of Microorganisms (GCM) 10K type strain sequencing project: providing services to taxonomists for standard genome sequencing and annotation.</title>
        <authorList>
            <consortium name="The Broad Institute Genomics Platform"/>
            <consortium name="The Broad Institute Genome Sequencing Center for Infectious Disease"/>
            <person name="Wu L."/>
            <person name="Ma J."/>
        </authorList>
    </citation>
    <scope>NUCLEOTIDE SEQUENCE [LARGE SCALE GENOMIC DNA]</scope>
    <source>
        <strain evidence="2 3">JCM 11813</strain>
    </source>
</reference>
<protein>
    <recommendedName>
        <fullName evidence="1">FAS1-like dehydratase domain-containing protein</fullName>
    </recommendedName>
</protein>
<dbReference type="Proteomes" id="UP001499979">
    <property type="component" value="Unassembled WGS sequence"/>
</dbReference>
<evidence type="ECO:0000313" key="3">
    <source>
        <dbReference type="Proteomes" id="UP001499979"/>
    </source>
</evidence>
<dbReference type="Gene3D" id="3.10.129.10">
    <property type="entry name" value="Hotdog Thioesterase"/>
    <property type="match status" value="1"/>
</dbReference>
<evidence type="ECO:0000259" key="1">
    <source>
        <dbReference type="Pfam" id="PF13452"/>
    </source>
</evidence>
<dbReference type="InterPro" id="IPR039569">
    <property type="entry name" value="FAS1-like_DH_region"/>
</dbReference>
<keyword evidence="3" id="KW-1185">Reference proteome</keyword>
<dbReference type="RefSeq" id="WP_343908206.1">
    <property type="nucleotide sequence ID" value="NZ_BAAAJE010000014.1"/>
</dbReference>
<proteinExistence type="predicted"/>
<gene>
    <name evidence="2" type="ORF">GCM10009606_28120</name>
</gene>
<organism evidence="2 3">
    <name type="scientific">Nocardioides aquiterrae</name>
    <dbReference type="NCBI Taxonomy" id="203799"/>
    <lineage>
        <taxon>Bacteria</taxon>
        <taxon>Bacillati</taxon>
        <taxon>Actinomycetota</taxon>
        <taxon>Actinomycetes</taxon>
        <taxon>Propionibacteriales</taxon>
        <taxon>Nocardioidaceae</taxon>
        <taxon>Nocardioides</taxon>
    </lineage>
</organism>
<accession>A0ABN1UER5</accession>
<feature type="domain" description="FAS1-like dehydratase" evidence="1">
    <location>
        <begin position="42"/>
        <end position="151"/>
    </location>
</feature>
<comment type="caution">
    <text evidence="2">The sequence shown here is derived from an EMBL/GenBank/DDBJ whole genome shotgun (WGS) entry which is preliminary data.</text>
</comment>
<dbReference type="Pfam" id="PF13452">
    <property type="entry name" value="FAS1_DH_region"/>
    <property type="match status" value="1"/>
</dbReference>